<evidence type="ECO:0008006" key="3">
    <source>
        <dbReference type="Google" id="ProtNLM"/>
    </source>
</evidence>
<dbReference type="AlphaFoldDB" id="A0AAV0UWP2"/>
<comment type="caution">
    <text evidence="1">The sequence shown here is derived from an EMBL/GenBank/DDBJ whole genome shotgun (WGS) entry which is preliminary data.</text>
</comment>
<reference evidence="1" key="1">
    <citation type="submission" date="2022-12" db="EMBL/GenBank/DDBJ databases">
        <authorList>
            <person name="Webb A."/>
        </authorList>
    </citation>
    <scope>NUCLEOTIDE SEQUENCE</scope>
    <source>
        <strain evidence="1">Hp1</strain>
    </source>
</reference>
<sequence>MDTILLSDARGHRNQRVAFVAAVQQVRLDQRVMVARQRVQTCHVLLVGDPTRQFFKITCWGDAPPTLTTYRASSTSSCCTQFSRLDAAVQVGDIVRFASCGIKVYRGDVEAQFVQHTDEMATSSTGQLLYRKDRFFDMEGVSLKNLYPMIEWYKRNCREGVATDDDDGLAAALVKTGTNRSMLKDLRENMIVSVLCKIRDVETKEAANGSGGIDAASELTGVLRRELVMLDSAGDEMNVNFWDRYAEKRFVAQLLQHCGAVEIRGIVVSLPALSNRLLANTTPHTTFRLLDPGDPESIDFERKLAYVKNVDRRIATFGAPADVLSFASLKDLASSRFEGLATLTNIRVERVCLSRHFGSQAAVSVRYASRLAEQFCTGCDHALPELPCRDAAAPVQYGACPNRCETHSGSNVSTGSAWRYRRFSMILCDSWNDRLQVEAGDQVLVEMLGNVEAQAMIEGLPPNHQFDAAWAVTTLINALVDDANQRFDATLRCAAVENPDNLGPNTGSYQESSCDEDRLVGQQYSLLSLVPCDLISP</sequence>
<gene>
    <name evidence="1" type="ORF">HBR001_LOCUS8443</name>
</gene>
<name>A0AAV0UWP2_HYABA</name>
<dbReference type="Proteomes" id="UP001162031">
    <property type="component" value="Unassembled WGS sequence"/>
</dbReference>
<proteinExistence type="predicted"/>
<accession>A0AAV0UWP2</accession>
<evidence type="ECO:0000313" key="2">
    <source>
        <dbReference type="Proteomes" id="UP001162031"/>
    </source>
</evidence>
<organism evidence="1 2">
    <name type="scientific">Hyaloperonospora brassicae</name>
    <name type="common">Brassica downy mildew</name>
    <name type="synonym">Peronospora brassicae</name>
    <dbReference type="NCBI Taxonomy" id="162125"/>
    <lineage>
        <taxon>Eukaryota</taxon>
        <taxon>Sar</taxon>
        <taxon>Stramenopiles</taxon>
        <taxon>Oomycota</taxon>
        <taxon>Peronosporomycetes</taxon>
        <taxon>Peronosporales</taxon>
        <taxon>Peronosporaceae</taxon>
        <taxon>Hyaloperonospora</taxon>
    </lineage>
</organism>
<protein>
    <recommendedName>
        <fullName evidence="3">Replication protein A OB domain-containing protein</fullName>
    </recommendedName>
</protein>
<keyword evidence="2" id="KW-1185">Reference proteome</keyword>
<evidence type="ECO:0000313" key="1">
    <source>
        <dbReference type="EMBL" id="CAI5741346.1"/>
    </source>
</evidence>
<dbReference type="EMBL" id="CANTFL010001449">
    <property type="protein sequence ID" value="CAI5741346.1"/>
    <property type="molecule type" value="Genomic_DNA"/>
</dbReference>